<dbReference type="AlphaFoldDB" id="A0A9N9FD91"/>
<protein>
    <submittedName>
        <fullName evidence="1">5440_t:CDS:1</fullName>
    </submittedName>
</protein>
<dbReference type="Proteomes" id="UP000789342">
    <property type="component" value="Unassembled WGS sequence"/>
</dbReference>
<evidence type="ECO:0000313" key="1">
    <source>
        <dbReference type="EMBL" id="CAG8527090.1"/>
    </source>
</evidence>
<sequence length="176" mass="20170">MRERNVQGLVGYLADLLVLNSTRKFSGNVVHKFAFRSARGLGQVLFVWHLSTFMVEDFKNAEQGRAHFGSLSNAVFGHFRTVQGEFNRYPLLRRILCHPLKKETKRGKANCCHHELRVAWVIVFSFKDEAWRELMQFLARFTKPKTLISGNLRGKSIITRVAALSEPTTFEATTDV</sequence>
<proteinExistence type="predicted"/>
<dbReference type="EMBL" id="CAJVPV010002477">
    <property type="protein sequence ID" value="CAG8527090.1"/>
    <property type="molecule type" value="Genomic_DNA"/>
</dbReference>
<keyword evidence="2" id="KW-1185">Reference proteome</keyword>
<comment type="caution">
    <text evidence="1">The sequence shown here is derived from an EMBL/GenBank/DDBJ whole genome shotgun (WGS) entry which is preliminary data.</text>
</comment>
<reference evidence="1" key="1">
    <citation type="submission" date="2021-06" db="EMBL/GenBank/DDBJ databases">
        <authorList>
            <person name="Kallberg Y."/>
            <person name="Tangrot J."/>
            <person name="Rosling A."/>
        </authorList>
    </citation>
    <scope>NUCLEOTIDE SEQUENCE</scope>
    <source>
        <strain evidence="1">CL551</strain>
    </source>
</reference>
<evidence type="ECO:0000313" key="2">
    <source>
        <dbReference type="Proteomes" id="UP000789342"/>
    </source>
</evidence>
<gene>
    <name evidence="1" type="ORF">AMORRO_LOCUS4490</name>
</gene>
<organism evidence="1 2">
    <name type="scientific">Acaulospora morrowiae</name>
    <dbReference type="NCBI Taxonomy" id="94023"/>
    <lineage>
        <taxon>Eukaryota</taxon>
        <taxon>Fungi</taxon>
        <taxon>Fungi incertae sedis</taxon>
        <taxon>Mucoromycota</taxon>
        <taxon>Glomeromycotina</taxon>
        <taxon>Glomeromycetes</taxon>
        <taxon>Diversisporales</taxon>
        <taxon>Acaulosporaceae</taxon>
        <taxon>Acaulospora</taxon>
    </lineage>
</organism>
<accession>A0A9N9FD91</accession>
<name>A0A9N9FD91_9GLOM</name>